<comment type="caution">
    <text evidence="18">The sequence shown here is derived from an EMBL/GenBank/DDBJ whole genome shotgun (WGS) entry which is preliminary data.</text>
</comment>
<keyword evidence="14" id="KW-0464">Manganese</keyword>
<evidence type="ECO:0000256" key="11">
    <source>
        <dbReference type="ARBA" id="ARBA00022842"/>
    </source>
</evidence>
<evidence type="ECO:0000256" key="3">
    <source>
        <dbReference type="ARBA" id="ARBA00004127"/>
    </source>
</evidence>
<dbReference type="GO" id="GO:0046872">
    <property type="term" value="F:metal ion binding"/>
    <property type="evidence" value="ECO:0007669"/>
    <property type="project" value="UniProtKB-KW"/>
</dbReference>
<comment type="catalytic activity">
    <reaction evidence="16">
        <text>an archaeal dolichyl phosphooligosaccharide + [protein]-L-asparagine = an archaeal dolichyl phosphate + a glycoprotein with the oligosaccharide chain attached by N-beta-D-glycosyl linkage to a protein L-asparagine.</text>
        <dbReference type="EC" id="2.4.99.21"/>
    </reaction>
</comment>
<dbReference type="PANTHER" id="PTHR13872:SF1">
    <property type="entry name" value="DOLICHYL-DIPHOSPHOOLIGOSACCHARIDE--PROTEIN GLYCOSYLTRANSFERASE SUBUNIT STT3B"/>
    <property type="match status" value="1"/>
</dbReference>
<protein>
    <recommendedName>
        <fullName evidence="6">dolichyl-phosphooligosaccharide-protein glycotransferase</fullName>
        <ecNumber evidence="6">2.4.99.21</ecNumber>
    </recommendedName>
    <alternativeName>
        <fullName evidence="15">Oligosaccharyl transferase</fullName>
    </alternativeName>
</protein>
<dbReference type="Gene3D" id="3.40.50.12610">
    <property type="match status" value="1"/>
</dbReference>
<comment type="similarity">
    <text evidence="5">Belongs to the STT3 family.</text>
</comment>
<keyword evidence="12 17" id="KW-1133">Transmembrane helix</keyword>
<evidence type="ECO:0000256" key="15">
    <source>
        <dbReference type="ARBA" id="ARBA00030679"/>
    </source>
</evidence>
<dbReference type="GO" id="GO:0004576">
    <property type="term" value="F:oligosaccharyl transferase activity"/>
    <property type="evidence" value="ECO:0007669"/>
    <property type="project" value="InterPro"/>
</dbReference>
<proteinExistence type="inferred from homology"/>
<keyword evidence="13 17" id="KW-0472">Membrane</keyword>
<feature type="transmembrane region" description="Helical" evidence="17">
    <location>
        <begin position="100"/>
        <end position="119"/>
    </location>
</feature>
<dbReference type="EMBL" id="QMWO01000081">
    <property type="protein sequence ID" value="RLG69393.1"/>
    <property type="molecule type" value="Genomic_DNA"/>
</dbReference>
<keyword evidence="9 17" id="KW-0812">Transmembrane</keyword>
<evidence type="ECO:0000256" key="6">
    <source>
        <dbReference type="ARBA" id="ARBA00012602"/>
    </source>
</evidence>
<evidence type="ECO:0000256" key="16">
    <source>
        <dbReference type="ARBA" id="ARBA00034066"/>
    </source>
</evidence>
<evidence type="ECO:0000313" key="19">
    <source>
        <dbReference type="Proteomes" id="UP000277633"/>
    </source>
</evidence>
<dbReference type="InterPro" id="IPR003674">
    <property type="entry name" value="Oligo_trans_STT3"/>
</dbReference>
<comment type="subcellular location">
    <subcellularLocation>
        <location evidence="3">Endomembrane system</location>
        <topology evidence="3">Multi-pass membrane protein</topology>
    </subcellularLocation>
</comment>
<dbReference type="GO" id="GO:0016020">
    <property type="term" value="C:membrane"/>
    <property type="evidence" value="ECO:0007669"/>
    <property type="project" value="InterPro"/>
</dbReference>
<gene>
    <name evidence="18" type="ORF">DRO07_02415</name>
</gene>
<comment type="cofactor">
    <cofactor evidence="1">
        <name>Mn(2+)</name>
        <dbReference type="ChEBI" id="CHEBI:29035"/>
    </cofactor>
</comment>
<accession>A0A497JI75</accession>
<keyword evidence="7" id="KW-0328">Glycosyltransferase</keyword>
<keyword evidence="8" id="KW-0808">Transferase</keyword>
<evidence type="ECO:0000256" key="8">
    <source>
        <dbReference type="ARBA" id="ARBA00022679"/>
    </source>
</evidence>
<comment type="pathway">
    <text evidence="4">Protein modification; protein glycosylation.</text>
</comment>
<evidence type="ECO:0000256" key="13">
    <source>
        <dbReference type="ARBA" id="ARBA00023136"/>
    </source>
</evidence>
<evidence type="ECO:0000256" key="2">
    <source>
        <dbReference type="ARBA" id="ARBA00001946"/>
    </source>
</evidence>
<evidence type="ECO:0000256" key="17">
    <source>
        <dbReference type="SAM" id="Phobius"/>
    </source>
</evidence>
<organism evidence="18 19">
    <name type="scientific">Candidatus Iainarchaeum sp</name>
    <dbReference type="NCBI Taxonomy" id="3101447"/>
    <lineage>
        <taxon>Archaea</taxon>
        <taxon>Candidatus Iainarchaeota</taxon>
        <taxon>Candidatus Iainarchaeia</taxon>
        <taxon>Candidatus Iainarchaeales</taxon>
        <taxon>Candidatus Iainarchaeaceae</taxon>
        <taxon>Candidatus Iainarchaeum</taxon>
    </lineage>
</organism>
<dbReference type="PANTHER" id="PTHR13872">
    <property type="entry name" value="DOLICHYL-DIPHOSPHOOLIGOSACCHARIDE--PROTEIN GLYCOSYLTRANSFERASE SUBUNIT"/>
    <property type="match status" value="1"/>
</dbReference>
<evidence type="ECO:0000256" key="12">
    <source>
        <dbReference type="ARBA" id="ARBA00022989"/>
    </source>
</evidence>
<feature type="transmembrane region" description="Helical" evidence="17">
    <location>
        <begin position="67"/>
        <end position="88"/>
    </location>
</feature>
<evidence type="ECO:0000256" key="5">
    <source>
        <dbReference type="ARBA" id="ARBA00010810"/>
    </source>
</evidence>
<dbReference type="AlphaFoldDB" id="A0A497JI75"/>
<reference evidence="18 19" key="1">
    <citation type="submission" date="2018-06" db="EMBL/GenBank/DDBJ databases">
        <title>Extensive metabolic versatility and redundancy in microbially diverse, dynamic hydrothermal sediments.</title>
        <authorList>
            <person name="Dombrowski N."/>
            <person name="Teske A."/>
            <person name="Baker B.J."/>
        </authorList>
    </citation>
    <scope>NUCLEOTIDE SEQUENCE [LARGE SCALE GENOMIC DNA]</scope>
    <source>
        <strain evidence="18">B9_G13</strain>
    </source>
</reference>
<keyword evidence="10" id="KW-0479">Metal-binding</keyword>
<feature type="transmembrane region" description="Helical" evidence="17">
    <location>
        <begin position="43"/>
        <end position="61"/>
    </location>
</feature>
<dbReference type="UniPathway" id="UPA00378"/>
<evidence type="ECO:0000256" key="10">
    <source>
        <dbReference type="ARBA" id="ARBA00022723"/>
    </source>
</evidence>
<comment type="cofactor">
    <cofactor evidence="2">
        <name>Mg(2+)</name>
        <dbReference type="ChEBI" id="CHEBI:18420"/>
    </cofactor>
</comment>
<evidence type="ECO:0000256" key="1">
    <source>
        <dbReference type="ARBA" id="ARBA00001936"/>
    </source>
</evidence>
<dbReference type="EC" id="2.4.99.21" evidence="6"/>
<keyword evidence="11" id="KW-0460">Magnesium</keyword>
<evidence type="ECO:0000256" key="14">
    <source>
        <dbReference type="ARBA" id="ARBA00023211"/>
    </source>
</evidence>
<feature type="transmembrane region" description="Helical" evidence="17">
    <location>
        <begin position="20"/>
        <end position="38"/>
    </location>
</feature>
<evidence type="ECO:0000256" key="9">
    <source>
        <dbReference type="ARBA" id="ARBA00022692"/>
    </source>
</evidence>
<dbReference type="Proteomes" id="UP000277633">
    <property type="component" value="Unassembled WGS sequence"/>
</dbReference>
<dbReference type="GO" id="GO:0012505">
    <property type="term" value="C:endomembrane system"/>
    <property type="evidence" value="ECO:0007669"/>
    <property type="project" value="UniProtKB-SubCell"/>
</dbReference>
<evidence type="ECO:0000313" key="18">
    <source>
        <dbReference type="EMBL" id="RLG69393.1"/>
    </source>
</evidence>
<evidence type="ECO:0000256" key="7">
    <source>
        <dbReference type="ARBA" id="ARBA00022676"/>
    </source>
</evidence>
<evidence type="ECO:0000256" key="4">
    <source>
        <dbReference type="ARBA" id="ARBA00004922"/>
    </source>
</evidence>
<sequence>MSTVGEESPGKDTFGYKYNAYILFPWLALVFIPAWVFFKKDDFLSPFAFWWVATALVMAWYKLKFTYVFGLPIALAAGFVTASIFYALRKDRELELRLATALLVFMLVCGVGAASYFVLQRPPSLETQKEWKNTLHWIRDNTPKDAKMFNWWSYGHWLTFIAERNVFADNRNINWQISDGEFARFIISEDLNEALSIIKKYKPDYIVLSSDMFSGFNSMFIYAYNIHRDKLFSTPGIKEKLYSSYATYSRCNATKQGTYSCSGLAREISEEEMASLLAVWQAVPNQIKQNQLPEWVYRDENNLAIAILGPTVNNSMLAKLWFNAPELQDYFEEVHSEFGSTAVKIFRVKKKAFE</sequence>
<name>A0A497JI75_9ARCH</name>